<evidence type="ECO:0000256" key="2">
    <source>
        <dbReference type="ARBA" id="ARBA00023125"/>
    </source>
</evidence>
<dbReference type="AlphaFoldDB" id="A0A5B2WU75"/>
<evidence type="ECO:0000259" key="5">
    <source>
        <dbReference type="PROSITE" id="PS50977"/>
    </source>
</evidence>
<dbReference type="SUPFAM" id="SSF46689">
    <property type="entry name" value="Homeodomain-like"/>
    <property type="match status" value="1"/>
</dbReference>
<dbReference type="PANTHER" id="PTHR30055">
    <property type="entry name" value="HTH-TYPE TRANSCRIPTIONAL REGULATOR RUTR"/>
    <property type="match status" value="1"/>
</dbReference>
<feature type="domain" description="HTH tetR-type" evidence="5">
    <location>
        <begin position="9"/>
        <end position="69"/>
    </location>
</feature>
<evidence type="ECO:0000256" key="1">
    <source>
        <dbReference type="ARBA" id="ARBA00023015"/>
    </source>
</evidence>
<evidence type="ECO:0000256" key="4">
    <source>
        <dbReference type="PROSITE-ProRule" id="PRU00335"/>
    </source>
</evidence>
<dbReference type="Pfam" id="PF00440">
    <property type="entry name" value="TetR_N"/>
    <property type="match status" value="1"/>
</dbReference>
<dbReference type="Proteomes" id="UP000323454">
    <property type="component" value="Unassembled WGS sequence"/>
</dbReference>
<accession>A0A5B2WU75</accession>
<organism evidence="6 7">
    <name type="scientific">Solihabitans fulvus</name>
    <dbReference type="NCBI Taxonomy" id="1892852"/>
    <lineage>
        <taxon>Bacteria</taxon>
        <taxon>Bacillati</taxon>
        <taxon>Actinomycetota</taxon>
        <taxon>Actinomycetes</taxon>
        <taxon>Pseudonocardiales</taxon>
        <taxon>Pseudonocardiaceae</taxon>
        <taxon>Solihabitans</taxon>
    </lineage>
</organism>
<evidence type="ECO:0000313" key="6">
    <source>
        <dbReference type="EMBL" id="KAA2253969.1"/>
    </source>
</evidence>
<keyword evidence="2 4" id="KW-0238">DNA-binding</keyword>
<protein>
    <submittedName>
        <fullName evidence="6">TetR family transcriptional regulator</fullName>
    </submittedName>
</protein>
<gene>
    <name evidence="6" type="ORF">F0L68_31935</name>
</gene>
<dbReference type="PROSITE" id="PS50977">
    <property type="entry name" value="HTH_TETR_2"/>
    <property type="match status" value="1"/>
</dbReference>
<keyword evidence="1" id="KW-0805">Transcription regulation</keyword>
<dbReference type="InterPro" id="IPR009057">
    <property type="entry name" value="Homeodomain-like_sf"/>
</dbReference>
<comment type="caution">
    <text evidence="6">The sequence shown here is derived from an EMBL/GenBank/DDBJ whole genome shotgun (WGS) entry which is preliminary data.</text>
</comment>
<dbReference type="Gene3D" id="1.10.357.10">
    <property type="entry name" value="Tetracycline Repressor, domain 2"/>
    <property type="match status" value="1"/>
</dbReference>
<dbReference type="Gene3D" id="1.10.10.60">
    <property type="entry name" value="Homeodomain-like"/>
    <property type="match status" value="1"/>
</dbReference>
<dbReference type="InterPro" id="IPR001647">
    <property type="entry name" value="HTH_TetR"/>
</dbReference>
<dbReference type="OrthoDB" id="3211155at2"/>
<evidence type="ECO:0000256" key="3">
    <source>
        <dbReference type="ARBA" id="ARBA00023163"/>
    </source>
</evidence>
<dbReference type="PRINTS" id="PR00455">
    <property type="entry name" value="HTHTETR"/>
</dbReference>
<reference evidence="6 7" key="1">
    <citation type="submission" date="2019-09" db="EMBL/GenBank/DDBJ databases">
        <title>Goodfellowia gen. nov., a new genus of the Pseudonocardineae related to Actinoalloteichus, containing Goodfellowia coeruleoviolacea gen. nov., comb. nov. gen. nov., comb. nov.</title>
        <authorList>
            <person name="Labeda D."/>
        </authorList>
    </citation>
    <scope>NUCLEOTIDE SEQUENCE [LARGE SCALE GENOMIC DNA]</scope>
    <source>
        <strain evidence="6 7">AN110305</strain>
    </source>
</reference>
<dbReference type="InterPro" id="IPR050109">
    <property type="entry name" value="HTH-type_TetR-like_transc_reg"/>
</dbReference>
<reference evidence="6 7" key="2">
    <citation type="submission" date="2019-09" db="EMBL/GenBank/DDBJ databases">
        <authorList>
            <person name="Jin C."/>
        </authorList>
    </citation>
    <scope>NUCLEOTIDE SEQUENCE [LARGE SCALE GENOMIC DNA]</scope>
    <source>
        <strain evidence="6 7">AN110305</strain>
    </source>
</reference>
<dbReference type="EMBL" id="VUOB01000064">
    <property type="protein sequence ID" value="KAA2253969.1"/>
    <property type="molecule type" value="Genomic_DNA"/>
</dbReference>
<sequence length="205" mass="22415">MGLRERKKLRTRQAISDAAVTLFLAAGFDHVSVAEVAEAAEVSRRTLFAYFPTKEDLVLHRFADHEDEPARVVRARPDGQPPLDALHEHLLDRLAHRDANTGLSDDPEVMAFHRLLTDTPSLGARLLEYLDRGVRTLADALAGSGDDLTTRLAAVQVISVQRVLAEDNVRAITGGATADDRYPVAVAAADHAYDLLRAGLAEHLR</sequence>
<evidence type="ECO:0000313" key="7">
    <source>
        <dbReference type="Proteomes" id="UP000323454"/>
    </source>
</evidence>
<keyword evidence="7" id="KW-1185">Reference proteome</keyword>
<keyword evidence="3" id="KW-0804">Transcription</keyword>
<dbReference type="GO" id="GO:0003700">
    <property type="term" value="F:DNA-binding transcription factor activity"/>
    <property type="evidence" value="ECO:0007669"/>
    <property type="project" value="TreeGrafter"/>
</dbReference>
<dbReference type="InterPro" id="IPR023772">
    <property type="entry name" value="DNA-bd_HTH_TetR-type_CS"/>
</dbReference>
<name>A0A5B2WU75_9PSEU</name>
<dbReference type="GO" id="GO:0000976">
    <property type="term" value="F:transcription cis-regulatory region binding"/>
    <property type="evidence" value="ECO:0007669"/>
    <property type="project" value="TreeGrafter"/>
</dbReference>
<feature type="DNA-binding region" description="H-T-H motif" evidence="4">
    <location>
        <begin position="32"/>
        <end position="51"/>
    </location>
</feature>
<dbReference type="PANTHER" id="PTHR30055:SF234">
    <property type="entry name" value="HTH-TYPE TRANSCRIPTIONAL REGULATOR BETI"/>
    <property type="match status" value="1"/>
</dbReference>
<proteinExistence type="predicted"/>
<dbReference type="PROSITE" id="PS01081">
    <property type="entry name" value="HTH_TETR_1"/>
    <property type="match status" value="1"/>
</dbReference>